<dbReference type="PANTHER" id="PTHR42879">
    <property type="entry name" value="3-OXOACYL-(ACYL-CARRIER-PROTEIN) REDUCTASE"/>
    <property type="match status" value="1"/>
</dbReference>
<sequence length="240" mass="25710">MSEKRVLITGCTRGIGRALALHLAKSGYKIACNARQNTDELMSLKKELGENFSSSLIFDVADTKSAKSAIEADIEQYGAYYGVVLNAGITADNTFVALSNSEWRDVIDVNLNSFYNVLNPALMPMIRAKKPARVIAITSVSGVIGNRGQSNYAASKAGLDAAIKSLAVELASRNITANSIACGLIQTDMTKDIDDEFIRTNIPARRAGRVDEVAALVKFLLSDEAGYITRQVIGVNGGLC</sequence>
<name>A0ABM8Q2G8_9BACT</name>
<gene>
    <name evidence="3" type="primary">fabG_1</name>
    <name evidence="3" type="ORF">LMG7974_00167</name>
</gene>
<dbReference type="InterPro" id="IPR057326">
    <property type="entry name" value="KR_dom"/>
</dbReference>
<dbReference type="NCBIfam" id="NF009466">
    <property type="entry name" value="PRK12826.1-2"/>
    <property type="match status" value="1"/>
</dbReference>
<dbReference type="EC" id="1.1.1.100" evidence="3"/>
<dbReference type="NCBIfam" id="NF004200">
    <property type="entry name" value="PRK05653.1-5"/>
    <property type="match status" value="1"/>
</dbReference>
<reference evidence="3 4" key="1">
    <citation type="submission" date="2020-11" db="EMBL/GenBank/DDBJ databases">
        <authorList>
            <person name="Peeters C."/>
        </authorList>
    </citation>
    <scope>NUCLEOTIDE SEQUENCE [LARGE SCALE GENOMIC DNA]</scope>
    <source>
        <strain evidence="3 4">LMG 7974</strain>
    </source>
</reference>
<dbReference type="InterPro" id="IPR002347">
    <property type="entry name" value="SDR_fam"/>
</dbReference>
<dbReference type="PANTHER" id="PTHR42879:SF2">
    <property type="entry name" value="3-OXOACYL-[ACYL-CARRIER-PROTEIN] REDUCTASE FABG"/>
    <property type="match status" value="1"/>
</dbReference>
<dbReference type="Gene3D" id="3.40.50.720">
    <property type="entry name" value="NAD(P)-binding Rossmann-like Domain"/>
    <property type="match status" value="1"/>
</dbReference>
<comment type="similarity">
    <text evidence="1">Belongs to the short-chain dehydrogenases/reductases (SDR) family.</text>
</comment>
<dbReference type="InterPro" id="IPR036291">
    <property type="entry name" value="NAD(P)-bd_dom_sf"/>
</dbReference>
<organism evidence="3 4">
    <name type="scientific">Campylobacter majalis</name>
    <dbReference type="NCBI Taxonomy" id="2790656"/>
    <lineage>
        <taxon>Bacteria</taxon>
        <taxon>Pseudomonadati</taxon>
        <taxon>Campylobacterota</taxon>
        <taxon>Epsilonproteobacteria</taxon>
        <taxon>Campylobacterales</taxon>
        <taxon>Campylobacteraceae</taxon>
        <taxon>Campylobacter</taxon>
    </lineage>
</organism>
<dbReference type="Proteomes" id="UP000789803">
    <property type="component" value="Unassembled WGS sequence"/>
</dbReference>
<proteinExistence type="inferred from homology"/>
<dbReference type="GO" id="GO:0004316">
    <property type="term" value="F:3-oxoacyl-[acyl-carrier-protein] reductase (NADPH) activity"/>
    <property type="evidence" value="ECO:0007669"/>
    <property type="project" value="UniProtKB-EC"/>
</dbReference>
<evidence type="ECO:0000259" key="2">
    <source>
        <dbReference type="SMART" id="SM00822"/>
    </source>
</evidence>
<dbReference type="SUPFAM" id="SSF51735">
    <property type="entry name" value="NAD(P)-binding Rossmann-fold domains"/>
    <property type="match status" value="1"/>
</dbReference>
<accession>A0ABM8Q2G8</accession>
<keyword evidence="4" id="KW-1185">Reference proteome</keyword>
<keyword evidence="3" id="KW-0560">Oxidoreductase</keyword>
<evidence type="ECO:0000313" key="3">
    <source>
        <dbReference type="EMBL" id="CAD7286954.1"/>
    </source>
</evidence>
<dbReference type="RefSeq" id="WP_229931993.1">
    <property type="nucleotide sequence ID" value="NZ_CAJHOF010000001.1"/>
</dbReference>
<evidence type="ECO:0000256" key="1">
    <source>
        <dbReference type="ARBA" id="ARBA00006484"/>
    </source>
</evidence>
<protein>
    <submittedName>
        <fullName evidence="3">3-oxoacyl-[acyl-carrier-protein] reductase FabG</fullName>
        <ecNumber evidence="3">1.1.1.100</ecNumber>
    </submittedName>
</protein>
<comment type="caution">
    <text evidence="3">The sequence shown here is derived from an EMBL/GenBank/DDBJ whole genome shotgun (WGS) entry which is preliminary data.</text>
</comment>
<dbReference type="EMBL" id="CAJHOF010000001">
    <property type="protein sequence ID" value="CAD7286954.1"/>
    <property type="molecule type" value="Genomic_DNA"/>
</dbReference>
<feature type="domain" description="Ketoreductase" evidence="2">
    <location>
        <begin position="4"/>
        <end position="188"/>
    </location>
</feature>
<dbReference type="SMART" id="SM00822">
    <property type="entry name" value="PKS_KR"/>
    <property type="match status" value="1"/>
</dbReference>
<dbReference type="Pfam" id="PF13561">
    <property type="entry name" value="adh_short_C2"/>
    <property type="match status" value="1"/>
</dbReference>
<dbReference type="PRINTS" id="PR00081">
    <property type="entry name" value="GDHRDH"/>
</dbReference>
<dbReference type="InterPro" id="IPR050259">
    <property type="entry name" value="SDR"/>
</dbReference>
<evidence type="ECO:0000313" key="4">
    <source>
        <dbReference type="Proteomes" id="UP000789803"/>
    </source>
</evidence>